<evidence type="ECO:0000313" key="2">
    <source>
        <dbReference type="EMBL" id="CAD8083848.1"/>
    </source>
</evidence>
<protein>
    <recommendedName>
        <fullName evidence="1">MIR domain-containing protein</fullName>
    </recommendedName>
</protein>
<evidence type="ECO:0000259" key="1">
    <source>
        <dbReference type="PROSITE" id="PS50919"/>
    </source>
</evidence>
<feature type="domain" description="MIR" evidence="1">
    <location>
        <begin position="207"/>
        <end position="261"/>
    </location>
</feature>
<proteinExistence type="predicted"/>
<feature type="domain" description="MIR" evidence="1">
    <location>
        <begin position="132"/>
        <end position="186"/>
    </location>
</feature>
<dbReference type="OMA" id="NDWWVIY"/>
<organism evidence="2 3">
    <name type="scientific">Paramecium primaurelia</name>
    <dbReference type="NCBI Taxonomy" id="5886"/>
    <lineage>
        <taxon>Eukaryota</taxon>
        <taxon>Sar</taxon>
        <taxon>Alveolata</taxon>
        <taxon>Ciliophora</taxon>
        <taxon>Intramacronucleata</taxon>
        <taxon>Oligohymenophorea</taxon>
        <taxon>Peniculida</taxon>
        <taxon>Parameciidae</taxon>
        <taxon>Paramecium</taxon>
    </lineage>
</organism>
<accession>A0A8S1MU33</accession>
<dbReference type="AlphaFoldDB" id="A0A8S1MU33"/>
<comment type="caution">
    <text evidence="2">The sequence shown here is derived from an EMBL/GenBank/DDBJ whole genome shotgun (WGS) entry which is preliminary data.</text>
</comment>
<dbReference type="InterPro" id="IPR016093">
    <property type="entry name" value="MIR_motif"/>
</dbReference>
<dbReference type="SMART" id="SM00472">
    <property type="entry name" value="MIR"/>
    <property type="match status" value="4"/>
</dbReference>
<reference evidence="2" key="1">
    <citation type="submission" date="2021-01" db="EMBL/GenBank/DDBJ databases">
        <authorList>
            <consortium name="Genoscope - CEA"/>
            <person name="William W."/>
        </authorList>
    </citation>
    <scope>NUCLEOTIDE SEQUENCE</scope>
</reference>
<dbReference type="InterPro" id="IPR027005">
    <property type="entry name" value="PMT-like"/>
</dbReference>
<name>A0A8S1MU33_PARPR</name>
<keyword evidence="3" id="KW-1185">Reference proteome</keyword>
<dbReference type="Proteomes" id="UP000688137">
    <property type="component" value="Unassembled WGS sequence"/>
</dbReference>
<dbReference type="EMBL" id="CAJJDM010000074">
    <property type="protein sequence ID" value="CAD8083848.1"/>
    <property type="molecule type" value="Genomic_DNA"/>
</dbReference>
<dbReference type="PROSITE" id="PS50919">
    <property type="entry name" value="MIR"/>
    <property type="match status" value="2"/>
</dbReference>
<dbReference type="PANTHER" id="PTHR10050:SF53">
    <property type="entry name" value="CHROMOSOME UNDETERMINED SCAFFOLD_67, WHOLE GENOME SHOTGUN SEQUENCE"/>
    <property type="match status" value="1"/>
</dbReference>
<gene>
    <name evidence="2" type="ORF">PPRIM_AZ9-3.1.T0710026</name>
</gene>
<evidence type="ECO:0000313" key="3">
    <source>
        <dbReference type="Proteomes" id="UP000688137"/>
    </source>
</evidence>
<dbReference type="PANTHER" id="PTHR10050">
    <property type="entry name" value="DOLICHYL-PHOSPHATE-MANNOSE--PROTEIN MANNOSYLTRANSFERASE"/>
    <property type="match status" value="1"/>
</dbReference>
<sequence>MQQEVNNQAEKPQRPFLHQELVHLFHPQQKVYLTDTNTENKWGLILSAQPNLTPNTIFILEKYCPPFSMFKSPNYFNTPIIQGDLIRIKSFCSNYYITSIPDAQSPITKQGLIVLAKQNDAKYKGGEQVFILQNISDESPYMRIVNTETGWALHTHSSKLKEINNHNEVTGFKSRDQNDAWNIEMISNDMREGIHQQLIQEPLPRKCQNIRSSDTVIIRNGFTGGALHSHSAHYKYGTKQQEVTWKIQPRDLNDWWVIYKQKSHKQDSDEQIQFIENNSIVSFLHVQTKQLLTHSQGCKVKNGDYLQVCCSKTSNEEFKIELIDINETSNNLTTEKPFRIVHIPTQQFLAALERPSSQSTFQGEIVLTQKYDWNAVWFIEYVDSIYA</sequence>